<dbReference type="AlphaFoldDB" id="A0A316U0Y4"/>
<organism evidence="1 2">
    <name type="scientific">Rhodohalobacter mucosus</name>
    <dbReference type="NCBI Taxonomy" id="2079485"/>
    <lineage>
        <taxon>Bacteria</taxon>
        <taxon>Pseudomonadati</taxon>
        <taxon>Balneolota</taxon>
        <taxon>Balneolia</taxon>
        <taxon>Balneolales</taxon>
        <taxon>Balneolaceae</taxon>
        <taxon>Rhodohalobacter</taxon>
    </lineage>
</organism>
<comment type="caution">
    <text evidence="1">The sequence shown here is derived from an EMBL/GenBank/DDBJ whole genome shotgun (WGS) entry which is preliminary data.</text>
</comment>
<dbReference type="EMBL" id="QGGB01000006">
    <property type="protein sequence ID" value="PWN06476.1"/>
    <property type="molecule type" value="Genomic_DNA"/>
</dbReference>
<keyword evidence="2" id="KW-1185">Reference proteome</keyword>
<proteinExistence type="predicted"/>
<gene>
    <name evidence="1" type="ORF">DDZ15_08110</name>
</gene>
<name>A0A316U0Y4_9BACT</name>
<sequence>MAFCLTDGIQNQPVPFIPESLSITYQSSAKKLMKYSPATLAIQILMKTRTRTRKQWTDFFGRWSMIDGRVSALKSDFFLQRATFRFHFSYYIYYNICSIKSKKRETHEIL</sequence>
<reference evidence="1 2" key="1">
    <citation type="submission" date="2018-05" db="EMBL/GenBank/DDBJ databases">
        <title>Rhodohalobacter halophilus gen. nov., sp. nov., a moderately halophilic member of the family Balneolaceae.</title>
        <authorList>
            <person name="Liu Z.-W."/>
        </authorList>
    </citation>
    <scope>NUCLEOTIDE SEQUENCE [LARGE SCALE GENOMIC DNA]</scope>
    <source>
        <strain evidence="1 2">8A47</strain>
    </source>
</reference>
<protein>
    <submittedName>
        <fullName evidence="1">Uncharacterized protein</fullName>
    </submittedName>
</protein>
<evidence type="ECO:0000313" key="2">
    <source>
        <dbReference type="Proteomes" id="UP000245533"/>
    </source>
</evidence>
<evidence type="ECO:0000313" key="1">
    <source>
        <dbReference type="EMBL" id="PWN06476.1"/>
    </source>
</evidence>
<dbReference type="Proteomes" id="UP000245533">
    <property type="component" value="Unassembled WGS sequence"/>
</dbReference>
<accession>A0A316U0Y4</accession>